<dbReference type="Pfam" id="PF03976">
    <property type="entry name" value="PPK2"/>
    <property type="match status" value="1"/>
</dbReference>
<dbReference type="InterPro" id="IPR027417">
    <property type="entry name" value="P-loop_NTPase"/>
</dbReference>
<evidence type="ECO:0000313" key="6">
    <source>
        <dbReference type="EMBL" id="GAA4842358.1"/>
    </source>
</evidence>
<dbReference type="SUPFAM" id="SSF52540">
    <property type="entry name" value="P-loop containing nucleoside triphosphate hydrolases"/>
    <property type="match status" value="1"/>
</dbReference>
<dbReference type="EMBL" id="BAABJX010000045">
    <property type="protein sequence ID" value="GAA4842358.1"/>
    <property type="molecule type" value="Genomic_DNA"/>
</dbReference>
<evidence type="ECO:0000313" key="7">
    <source>
        <dbReference type="Proteomes" id="UP001500298"/>
    </source>
</evidence>
<reference evidence="7" key="1">
    <citation type="journal article" date="2019" name="Int. J. Syst. Evol. Microbiol.">
        <title>The Global Catalogue of Microorganisms (GCM) 10K type strain sequencing project: providing services to taxonomists for standard genome sequencing and annotation.</title>
        <authorList>
            <consortium name="The Broad Institute Genomics Platform"/>
            <consortium name="The Broad Institute Genome Sequencing Center for Infectious Disease"/>
            <person name="Wu L."/>
            <person name="Ma J."/>
        </authorList>
    </citation>
    <scope>NUCLEOTIDE SEQUENCE [LARGE SCALE GENOMIC DNA]</scope>
    <source>
        <strain evidence="7">JCM 18326</strain>
    </source>
</reference>
<sequence length="262" mass="30798">MKLHSIEHDEEYIKLQTEMVRMQNWLIESGKRLIIVCEGRDSAGKGGAIMRFIRFINPRNYRVVALNKPTEAERGQWYFQRYIQHFPSPGEIVFFDRSWYNRAVVEPVMGFCSQEQYDLFIKQVVQFENMLVEDNLIMFKLWFSIDKKEQNIRLEERKSNPLISWKLSTVDMQAQLKWDDFTKYKELMFEATGTKNSPWVVIKGNDKDLARKEAMRYVLNHIDYDQKGLTGVNLNYNSAAITTIDSKEKAKALANNSNKNGD</sequence>
<organism evidence="6 7">
    <name type="scientific">Algivirga pacifica</name>
    <dbReference type="NCBI Taxonomy" id="1162670"/>
    <lineage>
        <taxon>Bacteria</taxon>
        <taxon>Pseudomonadati</taxon>
        <taxon>Bacteroidota</taxon>
        <taxon>Cytophagia</taxon>
        <taxon>Cytophagales</taxon>
        <taxon>Flammeovirgaceae</taxon>
        <taxon>Algivirga</taxon>
    </lineage>
</organism>
<protein>
    <recommendedName>
        <fullName evidence="4">ADP/GDP-polyphosphate phosphotransferase</fullName>
        <ecNumber evidence="4">2.7.4.-</ecNumber>
    </recommendedName>
    <alternativeName>
        <fullName evidence="4">Polyphosphate kinase PPK2</fullName>
    </alternativeName>
</protein>
<evidence type="ECO:0000256" key="1">
    <source>
        <dbReference type="ARBA" id="ARBA00009924"/>
    </source>
</evidence>
<evidence type="ECO:0000259" key="5">
    <source>
        <dbReference type="Pfam" id="PF03976"/>
    </source>
</evidence>
<dbReference type="InterPro" id="IPR022486">
    <property type="entry name" value="PPK2_PA0141"/>
</dbReference>
<proteinExistence type="inferred from homology"/>
<comment type="subunit">
    <text evidence="4">Homotetramer.</text>
</comment>
<comment type="function">
    <text evidence="4">Uses inorganic polyphosphate (polyP) as a donor to convert GDP to GTP or ADP to ATP.</text>
</comment>
<dbReference type="PANTHER" id="PTHR34383:SF1">
    <property type="entry name" value="ADP-POLYPHOSPHATE PHOSPHOTRANSFERASE"/>
    <property type="match status" value="1"/>
</dbReference>
<accession>A0ABP9DKC7</accession>
<keyword evidence="7" id="KW-1185">Reference proteome</keyword>
<name>A0ABP9DKC7_9BACT</name>
<dbReference type="Proteomes" id="UP001500298">
    <property type="component" value="Unassembled WGS sequence"/>
</dbReference>
<keyword evidence="3 4" id="KW-0418">Kinase</keyword>
<comment type="similarity">
    <text evidence="1 4">Belongs to the polyphosphate kinase 2 (PPK2) family. Class I subfamily.</text>
</comment>
<dbReference type="InterPro" id="IPR016898">
    <property type="entry name" value="Polyphosphate_phosphotransfera"/>
</dbReference>
<dbReference type="RefSeq" id="WP_345373067.1">
    <property type="nucleotide sequence ID" value="NZ_BAABJX010000045.1"/>
</dbReference>
<dbReference type="Gene3D" id="3.40.50.300">
    <property type="entry name" value="P-loop containing nucleotide triphosphate hydrolases"/>
    <property type="match status" value="1"/>
</dbReference>
<dbReference type="NCBIfam" id="TIGR03707">
    <property type="entry name" value="PPK2_P_aer"/>
    <property type="match status" value="1"/>
</dbReference>
<dbReference type="GO" id="GO:0016301">
    <property type="term" value="F:kinase activity"/>
    <property type="evidence" value="ECO:0007669"/>
    <property type="project" value="UniProtKB-KW"/>
</dbReference>
<evidence type="ECO:0000256" key="4">
    <source>
        <dbReference type="RuleBase" id="RU369062"/>
    </source>
</evidence>
<feature type="domain" description="Polyphosphate kinase-2-related" evidence="5">
    <location>
        <begin position="7"/>
        <end position="227"/>
    </location>
</feature>
<evidence type="ECO:0000256" key="2">
    <source>
        <dbReference type="ARBA" id="ARBA00022679"/>
    </source>
</evidence>
<dbReference type="InterPro" id="IPR022488">
    <property type="entry name" value="PPK2-related"/>
</dbReference>
<dbReference type="EC" id="2.7.4.-" evidence="4"/>
<evidence type="ECO:0000256" key="3">
    <source>
        <dbReference type="ARBA" id="ARBA00022777"/>
    </source>
</evidence>
<dbReference type="PIRSF" id="PIRSF028756">
    <property type="entry name" value="PPK2_prd"/>
    <property type="match status" value="1"/>
</dbReference>
<gene>
    <name evidence="6" type="primary">ppk2_1</name>
    <name evidence="6" type="ORF">GCM10023331_29210</name>
</gene>
<keyword evidence="2 4" id="KW-0808">Transferase</keyword>
<dbReference type="PANTHER" id="PTHR34383">
    <property type="entry name" value="POLYPHOSPHATE:AMP PHOSPHOTRANSFERASE-RELATED"/>
    <property type="match status" value="1"/>
</dbReference>
<comment type="caution">
    <text evidence="6">The sequence shown here is derived from an EMBL/GenBank/DDBJ whole genome shotgun (WGS) entry which is preliminary data.</text>
</comment>